<reference evidence="3" key="1">
    <citation type="submission" date="2017-02" db="UniProtKB">
        <authorList>
            <consortium name="WormBaseParasite"/>
        </authorList>
    </citation>
    <scope>IDENTIFICATION</scope>
</reference>
<evidence type="ECO:0000256" key="1">
    <source>
        <dbReference type="SAM" id="Phobius"/>
    </source>
</evidence>
<accession>A0A0M3II73</accession>
<protein>
    <submittedName>
        <fullName evidence="3">Uncharacterized protein</fullName>
    </submittedName>
</protein>
<keyword evidence="1" id="KW-0812">Transmembrane</keyword>
<dbReference type="WBParaSite" id="ALUE_0001821001-mRNA-1">
    <property type="protein sequence ID" value="ALUE_0001821001-mRNA-1"/>
    <property type="gene ID" value="ALUE_0001821001"/>
</dbReference>
<evidence type="ECO:0000313" key="2">
    <source>
        <dbReference type="Proteomes" id="UP000036681"/>
    </source>
</evidence>
<keyword evidence="2" id="KW-1185">Reference proteome</keyword>
<feature type="transmembrane region" description="Helical" evidence="1">
    <location>
        <begin position="33"/>
        <end position="63"/>
    </location>
</feature>
<dbReference type="AlphaFoldDB" id="A0A0M3II73"/>
<dbReference type="Proteomes" id="UP000036681">
    <property type="component" value="Unplaced"/>
</dbReference>
<evidence type="ECO:0000313" key="3">
    <source>
        <dbReference type="WBParaSite" id="ALUE_0001821001-mRNA-1"/>
    </source>
</evidence>
<sequence>MSISALKCGYSRQTRRSLHLQSSQYSFRFSSRLVFFIGLFTSAVAFISLPIAFLITLNLIYFLGSHLRLV</sequence>
<proteinExistence type="predicted"/>
<organism evidence="2 3">
    <name type="scientific">Ascaris lumbricoides</name>
    <name type="common">Giant roundworm</name>
    <dbReference type="NCBI Taxonomy" id="6252"/>
    <lineage>
        <taxon>Eukaryota</taxon>
        <taxon>Metazoa</taxon>
        <taxon>Ecdysozoa</taxon>
        <taxon>Nematoda</taxon>
        <taxon>Chromadorea</taxon>
        <taxon>Rhabditida</taxon>
        <taxon>Spirurina</taxon>
        <taxon>Ascaridomorpha</taxon>
        <taxon>Ascaridoidea</taxon>
        <taxon>Ascarididae</taxon>
        <taxon>Ascaris</taxon>
    </lineage>
</organism>
<name>A0A0M3II73_ASCLU</name>
<keyword evidence="1" id="KW-0472">Membrane</keyword>
<keyword evidence="1" id="KW-1133">Transmembrane helix</keyword>